<accession>X1LY58</accession>
<dbReference type="EMBL" id="BARV01018816">
    <property type="protein sequence ID" value="GAI23988.1"/>
    <property type="molecule type" value="Genomic_DNA"/>
</dbReference>
<sequence length="63" mass="7094">NRIADELEIAKGAIVVLTKDKTPGEKGRVIEEAVGNLKAVKDFKSRVSDRLDKAKDRLWQKVF</sequence>
<name>X1LY58_9ZZZZ</name>
<reference evidence="1" key="1">
    <citation type="journal article" date="2014" name="Front. Microbiol.">
        <title>High frequency of phylogenetically diverse reductive dehalogenase-homologous genes in deep subseafloor sedimentary metagenomes.</title>
        <authorList>
            <person name="Kawai M."/>
            <person name="Futagami T."/>
            <person name="Toyoda A."/>
            <person name="Takaki Y."/>
            <person name="Nishi S."/>
            <person name="Hori S."/>
            <person name="Arai W."/>
            <person name="Tsubouchi T."/>
            <person name="Morono Y."/>
            <person name="Uchiyama I."/>
            <person name="Ito T."/>
            <person name="Fujiyama A."/>
            <person name="Inagaki F."/>
            <person name="Takami H."/>
        </authorList>
    </citation>
    <scope>NUCLEOTIDE SEQUENCE</scope>
    <source>
        <strain evidence="1">Expedition CK06-06</strain>
    </source>
</reference>
<comment type="caution">
    <text evidence="1">The sequence shown here is derived from an EMBL/GenBank/DDBJ whole genome shotgun (WGS) entry which is preliminary data.</text>
</comment>
<organism evidence="1">
    <name type="scientific">marine sediment metagenome</name>
    <dbReference type="NCBI Taxonomy" id="412755"/>
    <lineage>
        <taxon>unclassified sequences</taxon>
        <taxon>metagenomes</taxon>
        <taxon>ecological metagenomes</taxon>
    </lineage>
</organism>
<proteinExistence type="predicted"/>
<evidence type="ECO:0000313" key="1">
    <source>
        <dbReference type="EMBL" id="GAI23988.1"/>
    </source>
</evidence>
<protein>
    <submittedName>
        <fullName evidence="1">Uncharacterized protein</fullName>
    </submittedName>
</protein>
<dbReference type="AlphaFoldDB" id="X1LY58"/>
<feature type="non-terminal residue" evidence="1">
    <location>
        <position position="1"/>
    </location>
</feature>
<gene>
    <name evidence="1" type="ORF">S06H3_31750</name>
</gene>